<protein>
    <submittedName>
        <fullName evidence="4">Putative NBS-LRR protein</fullName>
    </submittedName>
</protein>
<keyword evidence="2" id="KW-0547">Nucleotide-binding</keyword>
<dbReference type="InterPro" id="IPR050905">
    <property type="entry name" value="Plant_NBS-LRR"/>
</dbReference>
<dbReference type="InterPro" id="IPR027417">
    <property type="entry name" value="P-loop_NTPase"/>
</dbReference>
<dbReference type="GO" id="GO:0005524">
    <property type="term" value="F:ATP binding"/>
    <property type="evidence" value="ECO:0007669"/>
    <property type="project" value="UniProtKB-KW"/>
</dbReference>
<evidence type="ECO:0000313" key="4">
    <source>
        <dbReference type="EMBL" id="ABS82609.1"/>
    </source>
</evidence>
<reference evidence="4" key="1">
    <citation type="submission" date="2007-06" db="EMBL/GenBank/DDBJ databases">
        <title>Disease resistance genes in monocots.</title>
        <authorList>
            <person name="Tarr D.E.K."/>
            <person name="Alexander H.M."/>
        </authorList>
    </citation>
    <scope>NUCLEOTIDE SEQUENCE</scope>
</reference>
<organism evidence="4">
    <name type="scientific">Spathiphyllum sp. DEKT-2007</name>
    <dbReference type="NCBI Taxonomy" id="455374"/>
    <lineage>
        <taxon>Eukaryota</taxon>
        <taxon>Viridiplantae</taxon>
        <taxon>Streptophyta</taxon>
        <taxon>Embryophyta</taxon>
        <taxon>Tracheophyta</taxon>
        <taxon>Spermatophyta</taxon>
        <taxon>Magnoliopsida</taxon>
        <taxon>Liliopsida</taxon>
        <taxon>Araceae</taxon>
        <taxon>Pothoideae</taxon>
        <taxon>Monstereae</taxon>
        <taxon>Spathiphyllum</taxon>
    </lineage>
</organism>
<sequence>GVGKTTLLKKIKNGRGTSKFDKVIFVTVSSEGDALKVQKEIAQRLGLSVPSGDGSGLSSIVYNALSHERYLLLLDDVWGELDLKQIGVPIPNKENRCKIVLSTRSSGVFQRFVGAWCRPRVRARQVDVRNLDEHRSWELFRSMVDPTVDLDDPSILPLAEKMVQKCDGLPLALVTVGRAMAEATLAAEWREAERQWNESPYRLKEMDQVKSSLMFSIDRLERGTLLPCFLYCALFPE</sequence>
<dbReference type="FunFam" id="3.40.50.300:FF:001091">
    <property type="entry name" value="Probable disease resistance protein At1g61300"/>
    <property type="match status" value="1"/>
</dbReference>
<feature type="domain" description="NB-ARC" evidence="3">
    <location>
        <begin position="1"/>
        <end position="145"/>
    </location>
</feature>
<dbReference type="Gene3D" id="1.10.8.430">
    <property type="entry name" value="Helical domain of apoptotic protease-activating factors"/>
    <property type="match status" value="1"/>
</dbReference>
<dbReference type="FunFam" id="1.10.8.430:FF:000003">
    <property type="entry name" value="Probable disease resistance protein At5g66910"/>
    <property type="match status" value="1"/>
</dbReference>
<dbReference type="InterPro" id="IPR002182">
    <property type="entry name" value="NB-ARC"/>
</dbReference>
<evidence type="ECO:0000256" key="1">
    <source>
        <dbReference type="ARBA" id="ARBA00022821"/>
    </source>
</evidence>
<feature type="non-terminal residue" evidence="4">
    <location>
        <position position="237"/>
    </location>
</feature>
<dbReference type="GO" id="GO:0043531">
    <property type="term" value="F:ADP binding"/>
    <property type="evidence" value="ECO:0007669"/>
    <property type="project" value="InterPro"/>
</dbReference>
<feature type="non-terminal residue" evidence="4">
    <location>
        <position position="1"/>
    </location>
</feature>
<keyword evidence="2" id="KW-0067">ATP-binding</keyword>
<dbReference type="Gene3D" id="3.40.50.300">
    <property type="entry name" value="P-loop containing nucleotide triphosphate hydrolases"/>
    <property type="match status" value="1"/>
</dbReference>
<dbReference type="GO" id="GO:0006952">
    <property type="term" value="P:defense response"/>
    <property type="evidence" value="ECO:0007669"/>
    <property type="project" value="UniProtKB-KW"/>
</dbReference>
<dbReference type="SUPFAM" id="SSF52540">
    <property type="entry name" value="P-loop containing nucleoside triphosphate hydrolases"/>
    <property type="match status" value="1"/>
</dbReference>
<dbReference type="AlphaFoldDB" id="A7L9X8"/>
<evidence type="ECO:0000256" key="2">
    <source>
        <dbReference type="ARBA" id="ARBA00022840"/>
    </source>
</evidence>
<dbReference type="InterPro" id="IPR042197">
    <property type="entry name" value="Apaf_helical"/>
</dbReference>
<accession>A7L9X8</accession>
<dbReference type="PANTHER" id="PTHR33463">
    <property type="entry name" value="NB-ARC DOMAIN-CONTAINING PROTEIN-RELATED"/>
    <property type="match status" value="1"/>
</dbReference>
<dbReference type="EMBL" id="EF687890">
    <property type="protein sequence ID" value="ABS82609.1"/>
    <property type="molecule type" value="Genomic_DNA"/>
</dbReference>
<dbReference type="PANTHER" id="PTHR33463:SF204">
    <property type="entry name" value="NB-ARC DOMAIN-CONTAINING PROTEIN"/>
    <property type="match status" value="1"/>
</dbReference>
<keyword evidence="1" id="KW-0611">Plant defense</keyword>
<dbReference type="Pfam" id="PF00931">
    <property type="entry name" value="NB-ARC"/>
    <property type="match status" value="1"/>
</dbReference>
<reference evidence="4" key="2">
    <citation type="journal article" date="2009" name="BMC Res. Notes">
        <title>TIR-NBS-LRR genes are rare in monocots: evidence from diverse monocot orders.</title>
        <authorList>
            <person name="Tarr D.E."/>
            <person name="Alexander H.M."/>
        </authorList>
    </citation>
    <scope>NUCLEOTIDE SEQUENCE</scope>
</reference>
<evidence type="ECO:0000259" key="3">
    <source>
        <dbReference type="Pfam" id="PF00931"/>
    </source>
</evidence>
<proteinExistence type="predicted"/>
<dbReference type="PRINTS" id="PR00364">
    <property type="entry name" value="DISEASERSIST"/>
</dbReference>
<name>A7L9X8_9ARAE</name>